<evidence type="ECO:0000259" key="9">
    <source>
        <dbReference type="PROSITE" id="PS51755"/>
    </source>
</evidence>
<evidence type="ECO:0000256" key="7">
    <source>
        <dbReference type="PROSITE-ProRule" id="PRU01091"/>
    </source>
</evidence>
<evidence type="ECO:0000259" key="8">
    <source>
        <dbReference type="PROSITE" id="PS50110"/>
    </source>
</evidence>
<dbReference type="PANTHER" id="PTHR48111:SF43">
    <property type="entry name" value="STAGE 0 SPORULATION PROTEIN A HOMOLOG"/>
    <property type="match status" value="1"/>
</dbReference>
<dbReference type="InterPro" id="IPR011006">
    <property type="entry name" value="CheY-like_superfamily"/>
</dbReference>
<dbReference type="InterPro" id="IPR036388">
    <property type="entry name" value="WH-like_DNA-bd_sf"/>
</dbReference>
<dbReference type="GO" id="GO:0000976">
    <property type="term" value="F:transcription cis-regulatory region binding"/>
    <property type="evidence" value="ECO:0007669"/>
    <property type="project" value="TreeGrafter"/>
</dbReference>
<accession>A0A4P6M3P7</accession>
<dbReference type="InterPro" id="IPR016032">
    <property type="entry name" value="Sig_transdc_resp-reg_C-effctor"/>
</dbReference>
<proteinExistence type="predicted"/>
<evidence type="ECO:0000256" key="4">
    <source>
        <dbReference type="ARBA" id="ARBA00023163"/>
    </source>
</evidence>
<dbReference type="GeneID" id="75055832"/>
<dbReference type="GO" id="GO:0005829">
    <property type="term" value="C:cytosol"/>
    <property type="evidence" value="ECO:0007669"/>
    <property type="project" value="TreeGrafter"/>
</dbReference>
<dbReference type="EMBL" id="CP039126">
    <property type="protein sequence ID" value="QMW77768.1"/>
    <property type="molecule type" value="Genomic_DNA"/>
</dbReference>
<feature type="DNA-binding region" description="OmpR/PhoB-type" evidence="7">
    <location>
        <begin position="125"/>
        <end position="222"/>
    </location>
</feature>
<dbReference type="SUPFAM" id="SSF46894">
    <property type="entry name" value="C-terminal effector domain of the bipartite response regulators"/>
    <property type="match status" value="1"/>
</dbReference>
<evidence type="ECO:0000256" key="3">
    <source>
        <dbReference type="ARBA" id="ARBA00023125"/>
    </source>
</evidence>
<keyword evidence="6" id="KW-0597">Phosphoprotein</keyword>
<dbReference type="KEGG" id="bpro:PMF13cell1_04689"/>
<evidence type="ECO:0000256" key="6">
    <source>
        <dbReference type="PROSITE-ProRule" id="PRU00169"/>
    </source>
</evidence>
<dbReference type="EMBL" id="CP035945">
    <property type="protein sequence ID" value="QBE99116.1"/>
    <property type="molecule type" value="Genomic_DNA"/>
</dbReference>
<dbReference type="Gene3D" id="3.40.50.2300">
    <property type="match status" value="1"/>
</dbReference>
<feature type="modified residue" description="4-aspartylphosphate" evidence="6">
    <location>
        <position position="51"/>
    </location>
</feature>
<reference evidence="10 12" key="1">
    <citation type="submission" date="2019-01" db="EMBL/GenBank/DDBJ databases">
        <title>PMF-metabolizing Aryl O-demethylase.</title>
        <authorList>
            <person name="Kim M."/>
        </authorList>
    </citation>
    <scope>NUCLEOTIDE SEQUENCE [LARGE SCALE GENOMIC DNA]</scope>
    <source>
        <strain evidence="10 12">PMF1</strain>
    </source>
</reference>
<feature type="domain" description="OmpR/PhoB-type" evidence="9">
    <location>
        <begin position="125"/>
        <end position="222"/>
    </location>
</feature>
<feature type="domain" description="Response regulatory" evidence="8">
    <location>
        <begin position="2"/>
        <end position="115"/>
    </location>
</feature>
<dbReference type="Gene3D" id="6.10.250.690">
    <property type="match status" value="1"/>
</dbReference>
<evidence type="ECO:0000256" key="1">
    <source>
        <dbReference type="ARBA" id="ARBA00018672"/>
    </source>
</evidence>
<dbReference type="Gene3D" id="1.10.10.10">
    <property type="entry name" value="Winged helix-like DNA-binding domain superfamily/Winged helix DNA-binding domain"/>
    <property type="match status" value="1"/>
</dbReference>
<sequence>MKVLLTEDDDKLRGELARFFQMHGYETREITDYKNAVEKICCAGGDILLLDLSLPDADGKYICRELRKRSDLPVLIITSQDTEMNELLCLNYGADDFIAKPFNPQILLAHVEAVLKRSQAGLQDTDEISCGDFILDISRGVAKAGEQETDLTKNESRILYCLAKNRGKIVSRDVMINDLWDSELFVDDNTLTVNITRLRGKLEAIGQKGVIHTKRGQGYLLE</sequence>
<evidence type="ECO:0000313" key="13">
    <source>
        <dbReference type="Proteomes" id="UP000515789"/>
    </source>
</evidence>
<dbReference type="GO" id="GO:0032993">
    <property type="term" value="C:protein-DNA complex"/>
    <property type="evidence" value="ECO:0007669"/>
    <property type="project" value="TreeGrafter"/>
</dbReference>
<dbReference type="AlphaFoldDB" id="A0A4P6M3P7"/>
<dbReference type="GO" id="GO:0006355">
    <property type="term" value="P:regulation of DNA-templated transcription"/>
    <property type="evidence" value="ECO:0007669"/>
    <property type="project" value="InterPro"/>
</dbReference>
<organism evidence="10 12">
    <name type="scientific">Blautia producta</name>
    <dbReference type="NCBI Taxonomy" id="33035"/>
    <lineage>
        <taxon>Bacteria</taxon>
        <taxon>Bacillati</taxon>
        <taxon>Bacillota</taxon>
        <taxon>Clostridia</taxon>
        <taxon>Lachnospirales</taxon>
        <taxon>Lachnospiraceae</taxon>
        <taxon>Blautia</taxon>
    </lineage>
</organism>
<evidence type="ECO:0000313" key="11">
    <source>
        <dbReference type="EMBL" id="QMW77768.1"/>
    </source>
</evidence>
<keyword evidence="2" id="KW-0805">Transcription regulation</keyword>
<comment type="function">
    <text evidence="5">May play the central regulatory role in sporulation. It may be an element of the effector pathway responsible for the activation of sporulation genes in response to nutritional stress. Spo0A may act in concert with spo0H (a sigma factor) to control the expression of some genes that are critical to the sporulation process.</text>
</comment>
<dbReference type="PANTHER" id="PTHR48111">
    <property type="entry name" value="REGULATOR OF RPOS"/>
    <property type="match status" value="1"/>
</dbReference>
<name>A0A4P6M3P7_9FIRM</name>
<reference evidence="11 13" key="2">
    <citation type="submission" date="2019-04" db="EMBL/GenBank/DDBJ databases">
        <authorList>
            <person name="Schori C."/>
            <person name="Ahrens C."/>
        </authorList>
    </citation>
    <scope>NUCLEOTIDE SEQUENCE [LARGE SCALE GENOMIC DNA]</scope>
    <source>
        <strain evidence="11 13">DSM 2950</strain>
    </source>
</reference>
<dbReference type="Proteomes" id="UP000515789">
    <property type="component" value="Chromosome"/>
</dbReference>
<dbReference type="Pfam" id="PF00072">
    <property type="entry name" value="Response_reg"/>
    <property type="match status" value="1"/>
</dbReference>
<evidence type="ECO:0000256" key="2">
    <source>
        <dbReference type="ARBA" id="ARBA00023015"/>
    </source>
</evidence>
<dbReference type="InterPro" id="IPR039420">
    <property type="entry name" value="WalR-like"/>
</dbReference>
<dbReference type="Proteomes" id="UP000289794">
    <property type="component" value="Chromosome"/>
</dbReference>
<dbReference type="PROSITE" id="PS51755">
    <property type="entry name" value="OMPR_PHOB"/>
    <property type="match status" value="1"/>
</dbReference>
<dbReference type="PROSITE" id="PS50110">
    <property type="entry name" value="RESPONSE_REGULATORY"/>
    <property type="match status" value="1"/>
</dbReference>
<evidence type="ECO:0000256" key="5">
    <source>
        <dbReference type="ARBA" id="ARBA00024867"/>
    </source>
</evidence>
<dbReference type="InterPro" id="IPR001789">
    <property type="entry name" value="Sig_transdc_resp-reg_receiver"/>
</dbReference>
<dbReference type="SUPFAM" id="SSF52172">
    <property type="entry name" value="CheY-like"/>
    <property type="match status" value="1"/>
</dbReference>
<evidence type="ECO:0000313" key="12">
    <source>
        <dbReference type="Proteomes" id="UP000289794"/>
    </source>
</evidence>
<dbReference type="RefSeq" id="WP_018596502.1">
    <property type="nucleotide sequence ID" value="NZ_AP031416.1"/>
</dbReference>
<keyword evidence="3 7" id="KW-0238">DNA-binding</keyword>
<keyword evidence="4" id="KW-0804">Transcription</keyword>
<dbReference type="SMART" id="SM00448">
    <property type="entry name" value="REC"/>
    <property type="match status" value="1"/>
</dbReference>
<dbReference type="InterPro" id="IPR001867">
    <property type="entry name" value="OmpR/PhoB-type_DNA-bd"/>
</dbReference>
<gene>
    <name evidence="10" type="primary">graR_5</name>
    <name evidence="11" type="ORF">E5259_09260</name>
    <name evidence="10" type="ORF">PMF13cell1_04689</name>
</gene>
<protein>
    <recommendedName>
        <fullName evidence="1">Stage 0 sporulation protein A homolog</fullName>
    </recommendedName>
</protein>
<dbReference type="CDD" id="cd00383">
    <property type="entry name" value="trans_reg_C"/>
    <property type="match status" value="1"/>
</dbReference>
<dbReference type="Pfam" id="PF00486">
    <property type="entry name" value="Trans_reg_C"/>
    <property type="match status" value="1"/>
</dbReference>
<dbReference type="SMART" id="SM00862">
    <property type="entry name" value="Trans_reg_C"/>
    <property type="match status" value="1"/>
</dbReference>
<dbReference type="GO" id="GO:0000156">
    <property type="term" value="F:phosphorelay response regulator activity"/>
    <property type="evidence" value="ECO:0007669"/>
    <property type="project" value="TreeGrafter"/>
</dbReference>
<evidence type="ECO:0000313" key="10">
    <source>
        <dbReference type="EMBL" id="QBE99116.1"/>
    </source>
</evidence>